<evidence type="ECO:0000256" key="2">
    <source>
        <dbReference type="ARBA" id="ARBA00005642"/>
    </source>
</evidence>
<evidence type="ECO:0000256" key="1">
    <source>
        <dbReference type="ARBA" id="ARBA00000385"/>
    </source>
</evidence>
<dbReference type="AlphaFoldDB" id="A0A2M8LBQ4"/>
<dbReference type="SUPFAM" id="SSF55120">
    <property type="entry name" value="Pseudouridine synthase"/>
    <property type="match status" value="1"/>
</dbReference>
<dbReference type="Proteomes" id="UP000228700">
    <property type="component" value="Unassembled WGS sequence"/>
</dbReference>
<name>A0A2M8LBQ4_9BACT</name>
<dbReference type="EC" id="5.4.99.25" evidence="3"/>
<organism evidence="7 8">
    <name type="scientific">Candidatus Taylorbacteria bacterium CG10_big_fil_rev_8_21_14_0_10_41_48</name>
    <dbReference type="NCBI Taxonomy" id="1975024"/>
    <lineage>
        <taxon>Bacteria</taxon>
        <taxon>Candidatus Tayloriibacteriota</taxon>
    </lineage>
</organism>
<dbReference type="InterPro" id="IPR014780">
    <property type="entry name" value="tRNA_psdUridine_synth_TruB"/>
</dbReference>
<keyword evidence="5" id="KW-0413">Isomerase</keyword>
<proteinExistence type="inferred from homology"/>
<gene>
    <name evidence="7" type="ORF">COV01_03075</name>
</gene>
<evidence type="ECO:0000256" key="5">
    <source>
        <dbReference type="ARBA" id="ARBA00023235"/>
    </source>
</evidence>
<comment type="caution">
    <text evidence="7">The sequence shown here is derived from an EMBL/GenBank/DDBJ whole genome shotgun (WGS) entry which is preliminary data.</text>
</comment>
<comment type="similarity">
    <text evidence="2">Belongs to the pseudouridine synthase TruB family. Type 1 subfamily.</text>
</comment>
<dbReference type="PANTHER" id="PTHR13767">
    <property type="entry name" value="TRNA-PSEUDOURIDINE SYNTHASE"/>
    <property type="match status" value="1"/>
</dbReference>
<keyword evidence="4" id="KW-0819">tRNA processing</keyword>
<evidence type="ECO:0000256" key="3">
    <source>
        <dbReference type="ARBA" id="ARBA00012787"/>
    </source>
</evidence>
<dbReference type="EMBL" id="PFEQ01000013">
    <property type="protein sequence ID" value="PJE74056.1"/>
    <property type="molecule type" value="Genomic_DNA"/>
</dbReference>
<evidence type="ECO:0000313" key="8">
    <source>
        <dbReference type="Proteomes" id="UP000228700"/>
    </source>
</evidence>
<dbReference type="Pfam" id="PF01509">
    <property type="entry name" value="TruB_N"/>
    <property type="match status" value="1"/>
</dbReference>
<dbReference type="InterPro" id="IPR002501">
    <property type="entry name" value="PsdUridine_synth_N"/>
</dbReference>
<dbReference type="InterPro" id="IPR020103">
    <property type="entry name" value="PsdUridine_synth_cat_dom_sf"/>
</dbReference>
<dbReference type="GO" id="GO:0160148">
    <property type="term" value="F:tRNA pseudouridine(55) synthase activity"/>
    <property type="evidence" value="ECO:0007669"/>
    <property type="project" value="UniProtKB-EC"/>
</dbReference>
<evidence type="ECO:0000313" key="7">
    <source>
        <dbReference type="EMBL" id="PJE74056.1"/>
    </source>
</evidence>
<dbReference type="Gene3D" id="3.30.2350.10">
    <property type="entry name" value="Pseudouridine synthase"/>
    <property type="match status" value="1"/>
</dbReference>
<dbReference type="GO" id="GO:0006400">
    <property type="term" value="P:tRNA modification"/>
    <property type="evidence" value="ECO:0007669"/>
    <property type="project" value="TreeGrafter"/>
</dbReference>
<evidence type="ECO:0000256" key="4">
    <source>
        <dbReference type="ARBA" id="ARBA00022694"/>
    </source>
</evidence>
<dbReference type="GO" id="GO:1990481">
    <property type="term" value="P:mRNA pseudouridine synthesis"/>
    <property type="evidence" value="ECO:0007669"/>
    <property type="project" value="TreeGrafter"/>
</dbReference>
<evidence type="ECO:0000259" key="6">
    <source>
        <dbReference type="Pfam" id="PF01509"/>
    </source>
</evidence>
<sequence length="252" mass="28381">MDTVLNLYKKHGETPLQTVERYVALHPEYTGVKMTYAGRLDPMAEGLLIVLTGEKNKERESYTGLSKVYEFEFILGIETDTYDVLGKVVSSKIIDNVSMGQIGEVIEKYQGVFEQSYPAYSSKVVAGKQLFEYARSGTINTIVLPKHTVNVTDIKLDSVRTISREEFIQSIETSVGLVQGDFRQKEIISLWKKYKEIAPDIVSVYRARVSCGSGFYVRQLVSDIGRDLGTGAVTTHILRTRVGEYRVEDSIR</sequence>
<dbReference type="PANTHER" id="PTHR13767:SF2">
    <property type="entry name" value="PSEUDOURIDYLATE SYNTHASE TRUB1"/>
    <property type="match status" value="1"/>
</dbReference>
<accession>A0A2M8LBQ4</accession>
<feature type="domain" description="Pseudouridine synthase II N-terminal" evidence="6">
    <location>
        <begin position="33"/>
        <end position="161"/>
    </location>
</feature>
<reference evidence="8" key="1">
    <citation type="submission" date="2017-09" db="EMBL/GenBank/DDBJ databases">
        <title>Depth-based differentiation of microbial function through sediment-hosted aquifers and enrichment of novel symbionts in the deep terrestrial subsurface.</title>
        <authorList>
            <person name="Probst A.J."/>
            <person name="Ladd B."/>
            <person name="Jarett J.K."/>
            <person name="Geller-Mcgrath D.E."/>
            <person name="Sieber C.M.K."/>
            <person name="Emerson J.B."/>
            <person name="Anantharaman K."/>
            <person name="Thomas B.C."/>
            <person name="Malmstrom R."/>
            <person name="Stieglmeier M."/>
            <person name="Klingl A."/>
            <person name="Woyke T."/>
            <person name="Ryan C.M."/>
            <person name="Banfield J.F."/>
        </authorList>
    </citation>
    <scope>NUCLEOTIDE SEQUENCE [LARGE SCALE GENOMIC DNA]</scope>
</reference>
<comment type="catalytic activity">
    <reaction evidence="1">
        <text>uridine(55) in tRNA = pseudouridine(55) in tRNA</text>
        <dbReference type="Rhea" id="RHEA:42532"/>
        <dbReference type="Rhea" id="RHEA-COMP:10101"/>
        <dbReference type="Rhea" id="RHEA-COMP:10102"/>
        <dbReference type="ChEBI" id="CHEBI:65314"/>
        <dbReference type="ChEBI" id="CHEBI:65315"/>
        <dbReference type="EC" id="5.4.99.25"/>
    </reaction>
</comment>
<protein>
    <recommendedName>
        <fullName evidence="3">tRNA pseudouridine(55) synthase</fullName>
        <ecNumber evidence="3">5.4.99.25</ecNumber>
    </recommendedName>
</protein>
<dbReference type="GO" id="GO:0003723">
    <property type="term" value="F:RNA binding"/>
    <property type="evidence" value="ECO:0007669"/>
    <property type="project" value="InterPro"/>
</dbReference>